<evidence type="ECO:0000313" key="3">
    <source>
        <dbReference type="Proteomes" id="UP000199169"/>
    </source>
</evidence>
<gene>
    <name evidence="2" type="ORF">ACCAA_700045</name>
</gene>
<proteinExistence type="predicted"/>
<organism evidence="2 3">
    <name type="scientific">Candidatus Accumulibacter aalborgensis</name>
    <dbReference type="NCBI Taxonomy" id="1860102"/>
    <lineage>
        <taxon>Bacteria</taxon>
        <taxon>Pseudomonadati</taxon>
        <taxon>Pseudomonadota</taxon>
        <taxon>Betaproteobacteria</taxon>
        <taxon>Candidatus Accumulibacter</taxon>
    </lineage>
</organism>
<dbReference type="Proteomes" id="UP000199169">
    <property type="component" value="Unassembled WGS sequence"/>
</dbReference>
<evidence type="ECO:0000259" key="1">
    <source>
        <dbReference type="Pfam" id="PF22308"/>
    </source>
</evidence>
<dbReference type="InterPro" id="IPR054242">
    <property type="entry name" value="DUF6969"/>
</dbReference>
<dbReference type="STRING" id="1860102.ACCAA_700045"/>
<feature type="domain" description="DUF6969" evidence="1">
    <location>
        <begin position="20"/>
        <end position="222"/>
    </location>
</feature>
<dbReference type="RefSeq" id="WP_186408809.1">
    <property type="nucleotide sequence ID" value="NZ_FLQX01000150.1"/>
</dbReference>
<accession>A0A1A8XWT0</accession>
<dbReference type="EMBL" id="FLQX01000150">
    <property type="protein sequence ID" value="SBT09440.1"/>
    <property type="molecule type" value="Genomic_DNA"/>
</dbReference>
<name>A0A1A8XWT0_9PROT</name>
<dbReference type="AlphaFoldDB" id="A0A1A8XWT0"/>
<protein>
    <recommendedName>
        <fullName evidence="1">DUF6969 domain-containing protein</fullName>
    </recommendedName>
</protein>
<reference evidence="3" key="1">
    <citation type="submission" date="2016-06" db="EMBL/GenBank/DDBJ databases">
        <authorList>
            <person name="McIlroy S.J."/>
            <person name="Karst S.M."/>
            <person name="Albertsen M."/>
        </authorList>
    </citation>
    <scope>NUCLEOTIDE SEQUENCE [LARGE SCALE GENOMIC DNA]</scope>
</reference>
<keyword evidence="3" id="KW-1185">Reference proteome</keyword>
<sequence length="237" mass="27082">MIPEIDLTALPTARRREMLAAGREIEACYRALENGGLNIVGEVLRGQGDFVEIEHYPSDDVFDAETHGQYYYHAHRGNDDEHGHFHTFLRADGMPEGSRPIDYPLASDPWPTGDEAISHLVAISMDAWGYPMGLFCTNRWVTAEAWYPAEQVVAMLDLFAIGHAFPNWAVNRWIAAMVRLYRPYIEELVRQRDAVIADRQEKLPGRDVFEDRDLDITTYLPIDVPSLIQRLETLEQP</sequence>
<evidence type="ECO:0000313" key="2">
    <source>
        <dbReference type="EMBL" id="SBT09440.1"/>
    </source>
</evidence>
<dbReference type="Pfam" id="PF22308">
    <property type="entry name" value="DUF6969"/>
    <property type="match status" value="1"/>
</dbReference>